<organism evidence="1 2">
    <name type="scientific">Rhododendron molle</name>
    <name type="common">Chinese azalea</name>
    <name type="synonym">Azalea mollis</name>
    <dbReference type="NCBI Taxonomy" id="49168"/>
    <lineage>
        <taxon>Eukaryota</taxon>
        <taxon>Viridiplantae</taxon>
        <taxon>Streptophyta</taxon>
        <taxon>Embryophyta</taxon>
        <taxon>Tracheophyta</taxon>
        <taxon>Spermatophyta</taxon>
        <taxon>Magnoliopsida</taxon>
        <taxon>eudicotyledons</taxon>
        <taxon>Gunneridae</taxon>
        <taxon>Pentapetalae</taxon>
        <taxon>asterids</taxon>
        <taxon>Ericales</taxon>
        <taxon>Ericaceae</taxon>
        <taxon>Ericoideae</taxon>
        <taxon>Rhodoreae</taxon>
        <taxon>Rhododendron</taxon>
    </lineage>
</organism>
<proteinExistence type="predicted"/>
<dbReference type="EMBL" id="CM046397">
    <property type="protein sequence ID" value="KAI8535803.1"/>
    <property type="molecule type" value="Genomic_DNA"/>
</dbReference>
<name>A0ACC0M420_RHOML</name>
<keyword evidence="2" id="KW-1185">Reference proteome</keyword>
<dbReference type="Proteomes" id="UP001062846">
    <property type="component" value="Chromosome 10"/>
</dbReference>
<accession>A0ACC0M420</accession>
<comment type="caution">
    <text evidence="1">The sequence shown here is derived from an EMBL/GenBank/DDBJ whole genome shotgun (WGS) entry which is preliminary data.</text>
</comment>
<reference evidence="1" key="1">
    <citation type="submission" date="2022-02" db="EMBL/GenBank/DDBJ databases">
        <title>Plant Genome Project.</title>
        <authorList>
            <person name="Zhang R.-G."/>
        </authorList>
    </citation>
    <scope>NUCLEOTIDE SEQUENCE</scope>
    <source>
        <strain evidence="1">AT1</strain>
    </source>
</reference>
<sequence>MDRARDLEISTILQWTIVCQEVRIRRKKKEEEAGKASGGDGGLPSREEAAAATTTAAMEVDSGGAVTPAQVEAVGDDLRAERGIGEGLAAAESISGSLAAAGNISDSGAVRREGGELATGSGGPLSDETGVSSSGGESREGDSGIGASRPVPFTEGDFLDSARPQDILDALGLGAGVREVLRDARTTEDQASALLLGALLSGAGVTAADMRSPETADLGLGEEREEEVVLEEWVTAAAEAKAYLARARPEFEAATYAPRLHFFEPTGMTGYVPARTDYPEDLLLRDRASHISSGWTTVHWDRWARVEADFLPRSREVTRSRVLA</sequence>
<evidence type="ECO:0000313" key="2">
    <source>
        <dbReference type="Proteomes" id="UP001062846"/>
    </source>
</evidence>
<evidence type="ECO:0000313" key="1">
    <source>
        <dbReference type="EMBL" id="KAI8535803.1"/>
    </source>
</evidence>
<gene>
    <name evidence="1" type="ORF">RHMOL_Rhmol10G0202400</name>
</gene>
<protein>
    <submittedName>
        <fullName evidence="1">Uncharacterized protein</fullName>
    </submittedName>
</protein>